<evidence type="ECO:0000313" key="2">
    <source>
        <dbReference type="EMBL" id="GAA6145121.1"/>
    </source>
</evidence>
<dbReference type="EMBL" id="BAABWH010000003">
    <property type="protein sequence ID" value="GAA6145121.1"/>
    <property type="molecule type" value="Genomic_DNA"/>
</dbReference>
<proteinExistence type="predicted"/>
<gene>
    <name evidence="2" type="ORF">NBRC116585_12390</name>
</gene>
<comment type="caution">
    <text evidence="2">The sequence shown here is derived from an EMBL/GenBank/DDBJ whole genome shotgun (WGS) entry which is preliminary data.</text>
</comment>
<accession>A0ABP9ZYB8</accession>
<feature type="chain" id="PRO_5045039208" description="Tetratricopeptide repeat-containing protein" evidence="1">
    <location>
        <begin position="19"/>
        <end position="425"/>
    </location>
</feature>
<dbReference type="Proteomes" id="UP001481413">
    <property type="component" value="Unassembled WGS sequence"/>
</dbReference>
<keyword evidence="3" id="KW-1185">Reference proteome</keyword>
<evidence type="ECO:0008006" key="4">
    <source>
        <dbReference type="Google" id="ProtNLM"/>
    </source>
</evidence>
<organism evidence="2 3">
    <name type="scientific">Thalassolituus maritimus</name>
    <dbReference type="NCBI Taxonomy" id="484498"/>
    <lineage>
        <taxon>Bacteria</taxon>
        <taxon>Pseudomonadati</taxon>
        <taxon>Pseudomonadota</taxon>
        <taxon>Gammaproteobacteria</taxon>
        <taxon>Oceanospirillales</taxon>
        <taxon>Oceanospirillaceae</taxon>
        <taxon>Thalassolituus</taxon>
    </lineage>
</organism>
<evidence type="ECO:0000313" key="3">
    <source>
        <dbReference type="Proteomes" id="UP001481413"/>
    </source>
</evidence>
<reference evidence="2 3" key="1">
    <citation type="submission" date="2024-04" db="EMBL/GenBank/DDBJ databases">
        <title>Draft genome sequence of Thalassolituus maritimus NBRC 116585.</title>
        <authorList>
            <person name="Miyakawa T."/>
            <person name="Kusuya Y."/>
            <person name="Miura T."/>
        </authorList>
    </citation>
    <scope>NUCLEOTIDE SEQUENCE [LARGE SCALE GENOMIC DNA]</scope>
    <source>
        <strain evidence="2 3">5NW40-0001</strain>
    </source>
</reference>
<feature type="signal peptide" evidence="1">
    <location>
        <begin position="1"/>
        <end position="18"/>
    </location>
</feature>
<evidence type="ECO:0000256" key="1">
    <source>
        <dbReference type="SAM" id="SignalP"/>
    </source>
</evidence>
<name>A0ABP9ZYB8_9GAMM</name>
<keyword evidence="1" id="KW-0732">Signal</keyword>
<sequence>MRFLLLLILVLSPLFTFANDGEGCSELSFADIYRDPDNLTLNYCYLEQKIAEGDIKSAIPVVERILLLEPFQDRARIIYASLLYHSDMMVEAREEFEGVRARPLPESDEMLVLDYLRRIDEANKRTTHSLSVSLSAHHDNNINNAPNDDTILFYGFEFDFPQDRVEEYGTEANIRYDLNYAWGNYLQHNGFASLDYTRDNYATQDTLDMSSWAASLGNRFSFDGIKVTLIASGSHQSLHGEGLLRSHGAQTSLSYAWDLKDSNLYVSPRLSAGTSNDNYIAQGSDASSGKRHYAKLSNSITYDRAHTLYAALGYSTKEAGDDSLSYTSWSQSLSYRWTARNGVSLATFLNRNRSRYSGSPEFVTGDSTLVRRSQPLFGSLSVLLPLPIDSDLTVAVERQLNRADIPNYAYRNTRWSATFTKLFSF</sequence>
<protein>
    <recommendedName>
        <fullName evidence="4">Tetratricopeptide repeat-containing protein</fullName>
    </recommendedName>
</protein>